<evidence type="ECO:0000313" key="1">
    <source>
        <dbReference type="EMBL" id="EFQ35133.1"/>
    </source>
</evidence>
<dbReference type="HOGENOM" id="CLU_2359604_0_0_1"/>
<dbReference type="EMBL" id="GG697388">
    <property type="protein sequence ID" value="EFQ35133.1"/>
    <property type="molecule type" value="Genomic_DNA"/>
</dbReference>
<protein>
    <submittedName>
        <fullName evidence="1">Uncharacterized protein</fullName>
    </submittedName>
</protein>
<proteinExistence type="predicted"/>
<sequence>MAVPIGKVTAVRINRAPLTHRQPRLLFARHELIRRRLGSIGTNRSQRNRLVDPPPLALVRHCARHWFYLSALVETTVSGKFTFKVAQVHDDALNAV</sequence>
<reference evidence="2" key="1">
    <citation type="journal article" date="2012" name="Nat. Genet.">
        <title>Lifestyle transitions in plant pathogenic Colletotrichum fungi deciphered by genome and transcriptome analyses.</title>
        <authorList>
            <person name="O'Connell R.J."/>
            <person name="Thon M.R."/>
            <person name="Hacquard S."/>
            <person name="Amyotte S.G."/>
            <person name="Kleemann J."/>
            <person name="Torres M.F."/>
            <person name="Damm U."/>
            <person name="Buiate E.A."/>
            <person name="Epstein L."/>
            <person name="Alkan N."/>
            <person name="Altmueller J."/>
            <person name="Alvarado-Balderrama L."/>
            <person name="Bauser C.A."/>
            <person name="Becker C."/>
            <person name="Birren B.W."/>
            <person name="Chen Z."/>
            <person name="Choi J."/>
            <person name="Crouch J.A."/>
            <person name="Duvick J.P."/>
            <person name="Farman M.A."/>
            <person name="Gan P."/>
            <person name="Heiman D."/>
            <person name="Henrissat B."/>
            <person name="Howard R.J."/>
            <person name="Kabbage M."/>
            <person name="Koch C."/>
            <person name="Kracher B."/>
            <person name="Kubo Y."/>
            <person name="Law A.D."/>
            <person name="Lebrun M.-H."/>
            <person name="Lee Y.-H."/>
            <person name="Miyara I."/>
            <person name="Moore N."/>
            <person name="Neumann U."/>
            <person name="Nordstroem K."/>
            <person name="Panaccione D.G."/>
            <person name="Panstruga R."/>
            <person name="Place M."/>
            <person name="Proctor R.H."/>
            <person name="Prusky D."/>
            <person name="Rech G."/>
            <person name="Reinhardt R."/>
            <person name="Rollins J.A."/>
            <person name="Rounsley S."/>
            <person name="Schardl C.L."/>
            <person name="Schwartz D.C."/>
            <person name="Shenoy N."/>
            <person name="Shirasu K."/>
            <person name="Sikhakolli U.R."/>
            <person name="Stueber K."/>
            <person name="Sukno S.A."/>
            <person name="Sweigard J.A."/>
            <person name="Takano Y."/>
            <person name="Takahara H."/>
            <person name="Trail F."/>
            <person name="van der Does H.C."/>
            <person name="Voll L.M."/>
            <person name="Will I."/>
            <person name="Young S."/>
            <person name="Zeng Q."/>
            <person name="Zhang J."/>
            <person name="Zhou S."/>
            <person name="Dickman M.B."/>
            <person name="Schulze-Lefert P."/>
            <person name="Ver Loren van Themaat E."/>
            <person name="Ma L.-J."/>
            <person name="Vaillancourt L.J."/>
        </authorList>
    </citation>
    <scope>NUCLEOTIDE SEQUENCE [LARGE SCALE GENOMIC DNA]</scope>
    <source>
        <strain evidence="2">M1.001 / M2 / FGSC 10212</strain>
    </source>
</reference>
<name>E3QW99_COLGM</name>
<accession>E3QW99</accession>
<organism evidence="2">
    <name type="scientific">Colletotrichum graminicola (strain M1.001 / M2 / FGSC 10212)</name>
    <name type="common">Maize anthracnose fungus</name>
    <name type="synonym">Glomerella graminicola</name>
    <dbReference type="NCBI Taxonomy" id="645133"/>
    <lineage>
        <taxon>Eukaryota</taxon>
        <taxon>Fungi</taxon>
        <taxon>Dikarya</taxon>
        <taxon>Ascomycota</taxon>
        <taxon>Pezizomycotina</taxon>
        <taxon>Sordariomycetes</taxon>
        <taxon>Hypocreomycetidae</taxon>
        <taxon>Glomerellales</taxon>
        <taxon>Glomerellaceae</taxon>
        <taxon>Colletotrichum</taxon>
        <taxon>Colletotrichum graminicola species complex</taxon>
    </lineage>
</organism>
<dbReference type="VEuPathDB" id="FungiDB:GLRG_10277"/>
<gene>
    <name evidence="1" type="ORF">GLRG_10277</name>
</gene>
<dbReference type="Proteomes" id="UP000008782">
    <property type="component" value="Unassembled WGS sequence"/>
</dbReference>
<keyword evidence="2" id="KW-1185">Reference proteome</keyword>
<dbReference type="RefSeq" id="XP_008099153.1">
    <property type="nucleotide sequence ID" value="XM_008100962.1"/>
</dbReference>
<evidence type="ECO:0000313" key="2">
    <source>
        <dbReference type="Proteomes" id="UP000008782"/>
    </source>
</evidence>
<dbReference type="GeneID" id="24415642"/>
<dbReference type="AlphaFoldDB" id="E3QW99"/>